<dbReference type="PANTHER" id="PTHR43633">
    <property type="entry name" value="ALCOHOL DEHYDROGENASE YQHD"/>
    <property type="match status" value="1"/>
</dbReference>
<gene>
    <name evidence="4" type="ORF">HYG85_13400</name>
</gene>
<evidence type="ECO:0000313" key="5">
    <source>
        <dbReference type="Proteomes" id="UP000677305"/>
    </source>
</evidence>
<evidence type="ECO:0000256" key="1">
    <source>
        <dbReference type="ARBA" id="ARBA00023002"/>
    </source>
</evidence>
<reference evidence="4 5" key="1">
    <citation type="submission" date="2020-07" db="EMBL/GenBank/DDBJ databases">
        <title>Vallitalea guaymasensis genome.</title>
        <authorList>
            <person name="Postec A."/>
        </authorList>
    </citation>
    <scope>NUCLEOTIDE SEQUENCE [LARGE SCALE GENOMIC DNA]</scope>
    <source>
        <strain evidence="4 5">Ra1766G1</strain>
    </source>
</reference>
<organism evidence="4 5">
    <name type="scientific">Vallitalea guaymasensis</name>
    <dbReference type="NCBI Taxonomy" id="1185412"/>
    <lineage>
        <taxon>Bacteria</taxon>
        <taxon>Bacillati</taxon>
        <taxon>Bacillota</taxon>
        <taxon>Clostridia</taxon>
        <taxon>Lachnospirales</taxon>
        <taxon>Vallitaleaceae</taxon>
        <taxon>Vallitalea</taxon>
    </lineage>
</organism>
<keyword evidence="1" id="KW-0560">Oxidoreductase</keyword>
<evidence type="ECO:0000259" key="2">
    <source>
        <dbReference type="Pfam" id="PF00465"/>
    </source>
</evidence>
<dbReference type="InterPro" id="IPR001670">
    <property type="entry name" value="ADH_Fe/GldA"/>
</dbReference>
<dbReference type="CDD" id="cd08187">
    <property type="entry name" value="BDH"/>
    <property type="match status" value="1"/>
</dbReference>
<dbReference type="Pfam" id="PF25137">
    <property type="entry name" value="ADH_Fe_C"/>
    <property type="match status" value="1"/>
</dbReference>
<name>A0A8J8MBD9_9FIRM</name>
<dbReference type="SUPFAM" id="SSF56796">
    <property type="entry name" value="Dehydroquinate synthase-like"/>
    <property type="match status" value="1"/>
</dbReference>
<dbReference type="Gene3D" id="3.40.50.1970">
    <property type="match status" value="1"/>
</dbReference>
<dbReference type="InterPro" id="IPR018211">
    <property type="entry name" value="ADH_Fe_CS"/>
</dbReference>
<dbReference type="Gene3D" id="1.20.1090.10">
    <property type="entry name" value="Dehydroquinate synthase-like - alpha domain"/>
    <property type="match status" value="1"/>
</dbReference>
<dbReference type="AlphaFoldDB" id="A0A8J8MBD9"/>
<dbReference type="Proteomes" id="UP000677305">
    <property type="component" value="Chromosome"/>
</dbReference>
<proteinExistence type="predicted"/>
<dbReference type="GO" id="GO:0046872">
    <property type="term" value="F:metal ion binding"/>
    <property type="evidence" value="ECO:0007669"/>
    <property type="project" value="InterPro"/>
</dbReference>
<dbReference type="GO" id="GO:1990362">
    <property type="term" value="F:butanol dehydrogenase (NAD+) activity"/>
    <property type="evidence" value="ECO:0007669"/>
    <property type="project" value="InterPro"/>
</dbReference>
<feature type="domain" description="Fe-containing alcohol dehydrogenase-like C-terminal" evidence="3">
    <location>
        <begin position="186"/>
        <end position="384"/>
    </location>
</feature>
<dbReference type="GO" id="GO:0005829">
    <property type="term" value="C:cytosol"/>
    <property type="evidence" value="ECO:0007669"/>
    <property type="project" value="TreeGrafter"/>
</dbReference>
<dbReference type="InterPro" id="IPR044731">
    <property type="entry name" value="BDH-like"/>
</dbReference>
<dbReference type="FunFam" id="3.40.50.1970:FF:000003">
    <property type="entry name" value="Alcohol dehydrogenase, iron-containing"/>
    <property type="match status" value="1"/>
</dbReference>
<dbReference type="GO" id="GO:1990002">
    <property type="term" value="F:methylglyoxal reductase (NADPH) (acetol producing) activity"/>
    <property type="evidence" value="ECO:0007669"/>
    <property type="project" value="TreeGrafter"/>
</dbReference>
<dbReference type="PANTHER" id="PTHR43633:SF1">
    <property type="entry name" value="ALCOHOL DEHYDROGENASE YQHD"/>
    <property type="match status" value="1"/>
</dbReference>
<evidence type="ECO:0000259" key="3">
    <source>
        <dbReference type="Pfam" id="PF25137"/>
    </source>
</evidence>
<accession>A0A8J8MBD9</accession>
<dbReference type="RefSeq" id="WP_212690105.1">
    <property type="nucleotide sequence ID" value="NZ_CP058561.1"/>
</dbReference>
<dbReference type="Pfam" id="PF00465">
    <property type="entry name" value="Fe-ADH"/>
    <property type="match status" value="1"/>
</dbReference>
<dbReference type="PROSITE" id="PS00060">
    <property type="entry name" value="ADH_IRON_2"/>
    <property type="match status" value="1"/>
</dbReference>
<evidence type="ECO:0000313" key="4">
    <source>
        <dbReference type="EMBL" id="QUH29851.1"/>
    </source>
</evidence>
<dbReference type="KEGG" id="vgu:HYG85_13400"/>
<dbReference type="EMBL" id="CP058561">
    <property type="protein sequence ID" value="QUH29851.1"/>
    <property type="molecule type" value="Genomic_DNA"/>
</dbReference>
<dbReference type="InterPro" id="IPR056798">
    <property type="entry name" value="ADH_Fe_C"/>
</dbReference>
<dbReference type="GO" id="GO:0008106">
    <property type="term" value="F:alcohol dehydrogenase (NADP+) activity"/>
    <property type="evidence" value="ECO:0007669"/>
    <property type="project" value="TreeGrafter"/>
</dbReference>
<protein>
    <submittedName>
        <fullName evidence="4">Iron-containing alcohol dehydrogenase</fullName>
    </submittedName>
</protein>
<keyword evidence="5" id="KW-1185">Reference proteome</keyword>
<sequence length="386" mass="42895">MKNFVFNTHTKVYFGKEKIVDLSKEVTNYGTNVLLVYGQGAIKKNGIYSEVVEVLNKCNVVEFGGITPNPRIKMVREGIKIARDNKIDVVLAVGGASVIDCAKIIAAGYYYEDDPWDLVICPGEIKIVLPIITVLTSFGTGSEMNGSAVINNEEEEEKIGTYSPLLQPEVSILDPVYTYSLSADLTAAGVVDTMSHAMESYFSKDKDTFVQDKIAEGIIKTCIKYGPIAIKENDNYEAKANLMWAGALGLNGLTGAGKTSAWSCHPMEHELSAFYDITHGVGMAVLMTNWMRYILNDKTVDKFVEYAENVWHIFNEDDKYKKAEKAIEMTRKFFDECNMPVTLGELGIDDEKFESMAVNAVSNGLLTFAYVPLKKEDVVNIYKMCL</sequence>
<feature type="domain" description="Alcohol dehydrogenase iron-type/glycerol dehydrogenase GldA" evidence="2">
    <location>
        <begin position="10"/>
        <end position="175"/>
    </location>
</feature>